<proteinExistence type="predicted"/>
<feature type="transmembrane region" description="Helical" evidence="2">
    <location>
        <begin position="1271"/>
        <end position="1288"/>
    </location>
</feature>
<keyword evidence="4" id="KW-1185">Reference proteome</keyword>
<reference evidence="3 4" key="2">
    <citation type="submission" date="2016-08" db="EMBL/GenBank/DDBJ databases">
        <title>Pervasive Adenine N6-methylation of Active Genes in Fungi.</title>
        <authorList>
            <consortium name="DOE Joint Genome Institute"/>
            <person name="Mondo S.J."/>
            <person name="Dannebaum R.O."/>
            <person name="Kuo R.C."/>
            <person name="Labutti K."/>
            <person name="Haridas S."/>
            <person name="Kuo A."/>
            <person name="Salamov A."/>
            <person name="Ahrendt S.R."/>
            <person name="Lipzen A."/>
            <person name="Sullivan W."/>
            <person name="Andreopoulos W.B."/>
            <person name="Clum A."/>
            <person name="Lindquist E."/>
            <person name="Daum C."/>
            <person name="Ramamoorthy G.K."/>
            <person name="Gryganskyi A."/>
            <person name="Culley D."/>
            <person name="Magnuson J.K."/>
            <person name="James T.Y."/>
            <person name="O'Malley M.A."/>
            <person name="Stajich J.E."/>
            <person name="Spatafora J.W."/>
            <person name="Visel A."/>
            <person name="Grigoriev I.V."/>
        </authorList>
    </citation>
    <scope>NUCLEOTIDE SEQUENCE [LARGE SCALE GENOMIC DNA]</scope>
    <source>
        <strain evidence="4">finn</strain>
    </source>
</reference>
<feature type="region of interest" description="Disordered" evidence="1">
    <location>
        <begin position="300"/>
        <end position="326"/>
    </location>
</feature>
<feature type="region of interest" description="Disordered" evidence="1">
    <location>
        <begin position="807"/>
        <end position="826"/>
    </location>
</feature>
<feature type="region of interest" description="Disordered" evidence="1">
    <location>
        <begin position="1011"/>
        <end position="1038"/>
    </location>
</feature>
<gene>
    <name evidence="3" type="ORF">BCR36DRAFT_169320</name>
</gene>
<dbReference type="EMBL" id="MCFH01000075">
    <property type="protein sequence ID" value="ORX41900.1"/>
    <property type="molecule type" value="Genomic_DNA"/>
</dbReference>
<accession>A0A1Y1UV95</accession>
<sequence length="1289" mass="147836">YVLIVNVLANELHLSKNCADEIKQYSHCIDALEITEFESTEQINGFCSFFNQTICKSFIEDITSTTSSACISNKSKNQNDGIALKKVLEMKLEYLLLCSKDTEGKVCPVSGFYGNNYKTLNENEQEKITSEQHEVILQDCKKEQCNSRMTFVFYLYDQLLKVLSTLNGRKYENDNEPYFLNQLFYSYQNFYKNKECNVNDIVHDPDEDANTQCQEELANYSDCLDGLNLDFKSTEDIENFCLSFNHPKCTKFIEDLNSNTELTCTPKSNILSKYISGIEYVLEVKIDYLLLCSKNNNDTITNTDDDNTNNDSSSNVDGNNNDSDEHRCPVSSYYTTHFTALTETQQNKVSAEQLEMIISDCKIDECNTRMVNLFHVYGVYQNVRSYRTNTSLEYHREPYFIHQLLNNFQKFYKNKKCNVKDIDYDQTISPCDAEILKYKKCIDGVKDYNFQDTKSFNNYCQALNEPTCQEFLKDIYETESACYSIANPNIDDVISGIDYLNVKMNYLLLCAKNKDGNSCPVSNYIINNYEMIYSVEQDSLTSEQQAIIKEDCMDNRCNDVKTTLFTIYENYRKIYKKLFGRLEKKAYFTFIFLTTYANYYQNRLCATSLSEILQQQGGTRSTLCEKEYSKYANCFNDLKMIDFDSVRTIDYLCSYLDQPKCKNFMNDLGQSELACLNITLSNSEFTTTTNDLTTGVTLLGLRIQYQTFCARDSKGKKCPLTQYLLNTYESDDYLDKELDELSAEQLHIIGDDCRDDRCNMRMLSIFEISQRLSSYGLYTSSYPNDTVNSYIYNYKNKTCHAIDHPNNEEIKESNNNNSNSNTVTIGDLSDYGTPSTECQKEYNKYSQCIHQLSSLELNSKEGLTQMCSIFSSSPCKDLKNDLTEIRSSCLESKEDTNIVVDKHYGATLISFKIQYQIYCSKNENGDLCPLSYYMINNYESIKENEEIVSQEQLQMIANDCRDVSCNRRMVNIGEYYDYIQKVFDTTESQDTTIQSYIIYYRNGNCSAIDGSYSSPSDTPNNNINSNTNSTSSSSTTTTTTINQPIGQLGMPIEACLVEVEKYKDCMANYYVEEMNSTEAITAFCSTMDSEICQAFVEDAFQSTSACISIENPNPADIIAGGLAIVARAQYQLYCARDTFGEVCPLSQYLIENYEKVEPRKKIEVQPEPDAIFSDCDDEQCNTRMLTLTKIMETISNLSDNLLALENSTTQVINNIYSNFLNHTLSNIIHHTFSYYQNKECNEAATATTIIINDINNEDKLSSNSFTKIKKSFTIIIVFQIILLSLFLLL</sequence>
<protein>
    <submittedName>
        <fullName evidence="3">Uncharacterized protein</fullName>
    </submittedName>
</protein>
<evidence type="ECO:0000256" key="1">
    <source>
        <dbReference type="SAM" id="MobiDB-lite"/>
    </source>
</evidence>
<feature type="compositionally biased region" description="Low complexity" evidence="1">
    <location>
        <begin position="309"/>
        <end position="321"/>
    </location>
</feature>
<comment type="caution">
    <text evidence="3">The sequence shown here is derived from an EMBL/GenBank/DDBJ whole genome shotgun (WGS) entry which is preliminary data.</text>
</comment>
<dbReference type="OrthoDB" id="10559921at2759"/>
<reference evidence="3 4" key="1">
    <citation type="submission" date="2016-08" db="EMBL/GenBank/DDBJ databases">
        <title>Genomes of anaerobic fungi encode conserved fungal cellulosomes for biomass hydrolysis.</title>
        <authorList>
            <consortium name="DOE Joint Genome Institute"/>
            <person name="Haitjema C.H."/>
            <person name="Gilmore S.P."/>
            <person name="Henske J.K."/>
            <person name="Solomon K.V."/>
            <person name="De Groot R."/>
            <person name="Kuo A."/>
            <person name="Mondo S.J."/>
            <person name="Salamov A.A."/>
            <person name="Labutti K."/>
            <person name="Zhao Z."/>
            <person name="Chiniquy J."/>
            <person name="Barry K."/>
            <person name="Brewer H.M."/>
            <person name="Purvine S.O."/>
            <person name="Wright A.T."/>
            <person name="Boxma B."/>
            <person name="Van Alen T."/>
            <person name="Hackstein J.H."/>
            <person name="Baker S.E."/>
            <person name="Grigoriev I.V."/>
            <person name="O'Malley M.A."/>
        </authorList>
    </citation>
    <scope>NUCLEOTIDE SEQUENCE [LARGE SCALE GENOMIC DNA]</scope>
    <source>
        <strain evidence="4">finn</strain>
    </source>
</reference>
<dbReference type="Proteomes" id="UP000193719">
    <property type="component" value="Unassembled WGS sequence"/>
</dbReference>
<evidence type="ECO:0000256" key="2">
    <source>
        <dbReference type="SAM" id="Phobius"/>
    </source>
</evidence>
<keyword evidence="2" id="KW-0812">Transmembrane</keyword>
<organism evidence="3 4">
    <name type="scientific">Piromyces finnis</name>
    <dbReference type="NCBI Taxonomy" id="1754191"/>
    <lineage>
        <taxon>Eukaryota</taxon>
        <taxon>Fungi</taxon>
        <taxon>Fungi incertae sedis</taxon>
        <taxon>Chytridiomycota</taxon>
        <taxon>Chytridiomycota incertae sedis</taxon>
        <taxon>Neocallimastigomycetes</taxon>
        <taxon>Neocallimastigales</taxon>
        <taxon>Neocallimastigaceae</taxon>
        <taxon>Piromyces</taxon>
    </lineage>
</organism>
<feature type="non-terminal residue" evidence="3">
    <location>
        <position position="1"/>
    </location>
</feature>
<feature type="compositionally biased region" description="Low complexity" evidence="1">
    <location>
        <begin position="1013"/>
        <end position="1038"/>
    </location>
</feature>
<keyword evidence="2" id="KW-0472">Membrane</keyword>
<evidence type="ECO:0000313" key="3">
    <source>
        <dbReference type="EMBL" id="ORX41900.1"/>
    </source>
</evidence>
<keyword evidence="2" id="KW-1133">Transmembrane helix</keyword>
<name>A0A1Y1UV95_9FUNG</name>
<evidence type="ECO:0000313" key="4">
    <source>
        <dbReference type="Proteomes" id="UP000193719"/>
    </source>
</evidence>